<evidence type="ECO:0000256" key="2">
    <source>
        <dbReference type="ARBA" id="ARBA00034247"/>
    </source>
</evidence>
<sequence length="497" mass="53301">MATSLSRYPLLAGLAGTAVAVLMASLSIATLYQGREEALSHARETSENLVSIIGGDIARNVEIYDLSLRAIVDGARDPSVMALAPDLRRRILFDRATTAAYIGGGYVIDANGRVIVKGNNAAAPPETFAEREYFRAHQHNPSVGLFFSHPYLTYAHGMAIGMSRRIDMSDGSFGGIALLTVNVAYFRSLVNKVDVGPQGSIFIVQNDGAMVVRKPFVDDDINRNVAGSATFGRMTSASSGSYVAKSPVDGVVRIYTFARVTGTPFIVGVAPAQDDVLATWRARSTVVGVLTLLFGLSFIALSWLLALSLRERARAQEELVRLAGTDALTGLPNRRAFDERMDEEWRRARRSNAAVSVLFIDVDYFKAYNDNYGHALGDDALAAVAECIALAVRRPGDIPARYGGEEFVVLLPDTRMDGALHIAETIRAGIKTRSIAHRGSLIGRLTVSIGCASAAPPGLGGAYGLLSAADQQLYEAKAAGRDCVRPMALQDIEVTQS</sequence>
<dbReference type="CDD" id="cd12915">
    <property type="entry name" value="PDC2_DGC_like"/>
    <property type="match status" value="1"/>
</dbReference>
<keyword evidence="3" id="KW-0812">Transmembrane</keyword>
<dbReference type="PANTHER" id="PTHR45138:SF9">
    <property type="entry name" value="DIGUANYLATE CYCLASE DGCM-RELATED"/>
    <property type="match status" value="1"/>
</dbReference>
<dbReference type="Pfam" id="PF00990">
    <property type="entry name" value="GGDEF"/>
    <property type="match status" value="1"/>
</dbReference>
<proteinExistence type="predicted"/>
<dbReference type="PROSITE" id="PS50887">
    <property type="entry name" value="GGDEF"/>
    <property type="match status" value="1"/>
</dbReference>
<dbReference type="CDD" id="cd01949">
    <property type="entry name" value="GGDEF"/>
    <property type="match status" value="1"/>
</dbReference>
<dbReference type="CDD" id="cd12914">
    <property type="entry name" value="PDC1_DGC_like"/>
    <property type="match status" value="1"/>
</dbReference>
<dbReference type="GO" id="GO:0052621">
    <property type="term" value="F:diguanylate cyclase activity"/>
    <property type="evidence" value="ECO:0007669"/>
    <property type="project" value="UniProtKB-EC"/>
</dbReference>
<evidence type="ECO:0000313" key="6">
    <source>
        <dbReference type="Proteomes" id="UP000054893"/>
    </source>
</evidence>
<dbReference type="Proteomes" id="UP000054893">
    <property type="component" value="Unassembled WGS sequence"/>
</dbReference>
<accession>A0A158FKM3</accession>
<dbReference type="GO" id="GO:1902201">
    <property type="term" value="P:negative regulation of bacterial-type flagellum-dependent cell motility"/>
    <property type="evidence" value="ECO:0007669"/>
    <property type="project" value="TreeGrafter"/>
</dbReference>
<feature type="transmembrane region" description="Helical" evidence="3">
    <location>
        <begin position="286"/>
        <end position="307"/>
    </location>
</feature>
<dbReference type="NCBIfam" id="TIGR00254">
    <property type="entry name" value="GGDEF"/>
    <property type="match status" value="1"/>
</dbReference>
<evidence type="ECO:0000313" key="5">
    <source>
        <dbReference type="EMBL" id="SAL20432.1"/>
    </source>
</evidence>
<feature type="domain" description="GGDEF" evidence="4">
    <location>
        <begin position="353"/>
        <end position="489"/>
    </location>
</feature>
<dbReference type="InterPro" id="IPR000160">
    <property type="entry name" value="GGDEF_dom"/>
</dbReference>
<dbReference type="FunFam" id="3.30.70.270:FF:000001">
    <property type="entry name" value="Diguanylate cyclase domain protein"/>
    <property type="match status" value="1"/>
</dbReference>
<evidence type="ECO:0000256" key="3">
    <source>
        <dbReference type="SAM" id="Phobius"/>
    </source>
</evidence>
<dbReference type="SUPFAM" id="SSF55073">
    <property type="entry name" value="Nucleotide cyclase"/>
    <property type="match status" value="1"/>
</dbReference>
<reference evidence="5 6" key="1">
    <citation type="submission" date="2016-01" db="EMBL/GenBank/DDBJ databases">
        <authorList>
            <person name="Oliw E.H."/>
        </authorList>
    </citation>
    <scope>NUCLEOTIDE SEQUENCE [LARGE SCALE GENOMIC DNA]</scope>
    <source>
        <strain evidence="5">LMG 22029</strain>
    </source>
</reference>
<dbReference type="Pfam" id="PF22588">
    <property type="entry name" value="dCache_1_like"/>
    <property type="match status" value="1"/>
</dbReference>
<keyword evidence="3" id="KW-0472">Membrane</keyword>
<name>A0A158FKM3_CABSO</name>
<dbReference type="InterPro" id="IPR043128">
    <property type="entry name" value="Rev_trsase/Diguanyl_cyclase"/>
</dbReference>
<dbReference type="PANTHER" id="PTHR45138">
    <property type="entry name" value="REGULATORY COMPONENTS OF SENSORY TRANSDUCTION SYSTEM"/>
    <property type="match status" value="1"/>
</dbReference>
<keyword evidence="3" id="KW-1133">Transmembrane helix</keyword>
<dbReference type="EC" id="2.7.7.65" evidence="1"/>
<protein>
    <recommendedName>
        <fullName evidence="1">diguanylate cyclase</fullName>
        <ecNumber evidence="1">2.7.7.65</ecNumber>
    </recommendedName>
</protein>
<dbReference type="AlphaFoldDB" id="A0A158FKM3"/>
<gene>
    <name evidence="5" type="ORF">AWB64_01452</name>
</gene>
<evidence type="ECO:0000259" key="4">
    <source>
        <dbReference type="PROSITE" id="PS50887"/>
    </source>
</evidence>
<organism evidence="5 6">
    <name type="scientific">Caballeronia sordidicola</name>
    <name type="common">Burkholderia sordidicola</name>
    <dbReference type="NCBI Taxonomy" id="196367"/>
    <lineage>
        <taxon>Bacteria</taxon>
        <taxon>Pseudomonadati</taxon>
        <taxon>Pseudomonadota</taxon>
        <taxon>Betaproteobacteria</taxon>
        <taxon>Burkholderiales</taxon>
        <taxon>Burkholderiaceae</taxon>
        <taxon>Caballeronia</taxon>
    </lineage>
</organism>
<dbReference type="EMBL" id="FCOC02000003">
    <property type="protein sequence ID" value="SAL20432.1"/>
    <property type="molecule type" value="Genomic_DNA"/>
</dbReference>
<dbReference type="InterPro" id="IPR054327">
    <property type="entry name" value="His-kinase-like_sensor"/>
</dbReference>
<dbReference type="Gene3D" id="3.30.450.20">
    <property type="entry name" value="PAS domain"/>
    <property type="match status" value="2"/>
</dbReference>
<dbReference type="Gene3D" id="3.30.70.270">
    <property type="match status" value="1"/>
</dbReference>
<comment type="catalytic activity">
    <reaction evidence="2">
        <text>2 GTP = 3',3'-c-di-GMP + 2 diphosphate</text>
        <dbReference type="Rhea" id="RHEA:24898"/>
        <dbReference type="ChEBI" id="CHEBI:33019"/>
        <dbReference type="ChEBI" id="CHEBI:37565"/>
        <dbReference type="ChEBI" id="CHEBI:58805"/>
        <dbReference type="EC" id="2.7.7.65"/>
    </reaction>
</comment>
<dbReference type="SMART" id="SM00267">
    <property type="entry name" value="GGDEF"/>
    <property type="match status" value="1"/>
</dbReference>
<dbReference type="RefSeq" id="WP_244163971.1">
    <property type="nucleotide sequence ID" value="NZ_FCOC02000003.1"/>
</dbReference>
<dbReference type="GO" id="GO:0043709">
    <property type="term" value="P:cell adhesion involved in single-species biofilm formation"/>
    <property type="evidence" value="ECO:0007669"/>
    <property type="project" value="TreeGrafter"/>
</dbReference>
<evidence type="ECO:0000256" key="1">
    <source>
        <dbReference type="ARBA" id="ARBA00012528"/>
    </source>
</evidence>
<dbReference type="GO" id="GO:0005886">
    <property type="term" value="C:plasma membrane"/>
    <property type="evidence" value="ECO:0007669"/>
    <property type="project" value="TreeGrafter"/>
</dbReference>
<dbReference type="InterPro" id="IPR050469">
    <property type="entry name" value="Diguanylate_Cyclase"/>
</dbReference>
<dbReference type="InterPro" id="IPR029787">
    <property type="entry name" value="Nucleotide_cyclase"/>
</dbReference>